<feature type="transmembrane region" description="Helical" evidence="10">
    <location>
        <begin position="408"/>
        <end position="429"/>
    </location>
</feature>
<keyword evidence="7 10" id="KW-1133">Transmembrane helix</keyword>
<evidence type="ECO:0000313" key="11">
    <source>
        <dbReference type="EMBL" id="CUN00819.1"/>
    </source>
</evidence>
<evidence type="ECO:0000256" key="1">
    <source>
        <dbReference type="ARBA" id="ARBA00004651"/>
    </source>
</evidence>
<evidence type="ECO:0000256" key="10">
    <source>
        <dbReference type="SAM" id="Phobius"/>
    </source>
</evidence>
<feature type="transmembrane region" description="Helical" evidence="10">
    <location>
        <begin position="48"/>
        <end position="69"/>
    </location>
</feature>
<dbReference type="GO" id="GO:0015297">
    <property type="term" value="F:antiporter activity"/>
    <property type="evidence" value="ECO:0007669"/>
    <property type="project" value="InterPro"/>
</dbReference>
<feature type="transmembrane region" description="Helical" evidence="10">
    <location>
        <begin position="312"/>
        <end position="332"/>
    </location>
</feature>
<accession>A0A173TF88</accession>
<keyword evidence="9" id="KW-0046">Antibiotic resistance</keyword>
<feature type="transmembrane region" description="Helical" evidence="10">
    <location>
        <begin position="133"/>
        <end position="150"/>
    </location>
</feature>
<comment type="similarity">
    <text evidence="2">Belongs to the multi antimicrobial extrusion (MATE) (TC 2.A.66.1) family. MepA subfamily.</text>
</comment>
<dbReference type="InterPro" id="IPR051327">
    <property type="entry name" value="MATE_MepA_subfamily"/>
</dbReference>
<evidence type="ECO:0000256" key="6">
    <source>
        <dbReference type="ARBA" id="ARBA00022692"/>
    </source>
</evidence>
<evidence type="ECO:0000256" key="7">
    <source>
        <dbReference type="ARBA" id="ARBA00022989"/>
    </source>
</evidence>
<dbReference type="InterPro" id="IPR045070">
    <property type="entry name" value="MATE_MepA-like"/>
</dbReference>
<dbReference type="RefSeq" id="WP_055290178.1">
    <property type="nucleotide sequence ID" value="NZ_CP173382.1"/>
</dbReference>
<dbReference type="InterPro" id="IPR048279">
    <property type="entry name" value="MdtK-like"/>
</dbReference>
<feature type="transmembrane region" description="Helical" evidence="10">
    <location>
        <begin position="274"/>
        <end position="300"/>
    </location>
</feature>
<gene>
    <name evidence="11" type="primary">mepA_12</name>
    <name evidence="11" type="ORF">ERS852448_01450</name>
</gene>
<feature type="transmembrane region" description="Helical" evidence="10">
    <location>
        <begin position="90"/>
        <end position="113"/>
    </location>
</feature>
<dbReference type="Proteomes" id="UP000095492">
    <property type="component" value="Unassembled WGS sequence"/>
</dbReference>
<dbReference type="InterPro" id="IPR002528">
    <property type="entry name" value="MATE_fam"/>
</dbReference>
<keyword evidence="8 10" id="KW-0472">Membrane</keyword>
<evidence type="ECO:0000256" key="2">
    <source>
        <dbReference type="ARBA" id="ARBA00008417"/>
    </source>
</evidence>
<dbReference type="GO" id="GO:0005886">
    <property type="term" value="C:plasma membrane"/>
    <property type="evidence" value="ECO:0007669"/>
    <property type="project" value="UniProtKB-SubCell"/>
</dbReference>
<dbReference type="GO" id="GO:0042910">
    <property type="term" value="F:xenobiotic transmembrane transporter activity"/>
    <property type="evidence" value="ECO:0007669"/>
    <property type="project" value="InterPro"/>
</dbReference>
<dbReference type="EMBL" id="CYYA01000008">
    <property type="protein sequence ID" value="CUN00819.1"/>
    <property type="molecule type" value="Genomic_DNA"/>
</dbReference>
<reference evidence="11 12" key="1">
    <citation type="submission" date="2015-09" db="EMBL/GenBank/DDBJ databases">
        <authorList>
            <consortium name="Pathogen Informatics"/>
        </authorList>
    </citation>
    <scope>NUCLEOTIDE SEQUENCE [LARGE SCALE GENOMIC DNA]</scope>
    <source>
        <strain evidence="11 12">2789STDY5608891</strain>
    </source>
</reference>
<dbReference type="STRING" id="39490.ERS852448_01450"/>
<name>A0A173TF88_EUBRA</name>
<dbReference type="Pfam" id="PF01554">
    <property type="entry name" value="MatE"/>
    <property type="match status" value="2"/>
</dbReference>
<dbReference type="GO" id="GO:0046677">
    <property type="term" value="P:response to antibiotic"/>
    <property type="evidence" value="ECO:0007669"/>
    <property type="project" value="UniProtKB-KW"/>
</dbReference>
<feature type="transmembrane region" description="Helical" evidence="10">
    <location>
        <begin position="352"/>
        <end position="373"/>
    </location>
</feature>
<dbReference type="OrthoDB" id="9808954at2"/>
<dbReference type="NCBIfam" id="TIGR00797">
    <property type="entry name" value="matE"/>
    <property type="match status" value="1"/>
</dbReference>
<dbReference type="CDD" id="cd13143">
    <property type="entry name" value="MATE_MepA_like"/>
    <property type="match status" value="1"/>
</dbReference>
<sequence length="440" mass="49211">MKCFEEKMSYPQFLKYLVPSVLTMIFLSFYTTIDGFFVSRYAGSDALAGINIVIPITCIIFGTAVMFATGSAAIIGEKMGQKREQEANEIFTFIAIVLLILSLVFTIGGILFLKPICIFLGSSERLMEHVIPYAFVIFLGAVPMSFKLFFEYLVRTDGRSQIGMVMSLAGLTLNVVFDYIFVVVFRMGTFGAAWGTFLSITVSMIIGLLYFLKYSQIRFCKPNVNWKVLLKSCTNGSSEMLTELSTGITTFLFNIIIMKYFGEDGVAAVTIIMYIYYFFISFYMGIAVATAPVVSYNYGAQNYGKIKETTRYSFITIAISSVLILAVSYIYGKDIIHLFVGDGNVFSLTWDGLKLFSTVFVFIGLNVFLSGYFTALGNGFISAVISLLRSLFLVVIFILVLPKLIGVSGVWLTMPMSEAVTIFIAIYLYRIYGKHFMKEK</sequence>
<comment type="subcellular location">
    <subcellularLocation>
        <location evidence="1">Cell membrane</location>
        <topology evidence="1">Multi-pass membrane protein</topology>
    </subcellularLocation>
</comment>
<feature type="transmembrane region" description="Helical" evidence="10">
    <location>
        <begin position="191"/>
        <end position="212"/>
    </location>
</feature>
<dbReference type="PIRSF" id="PIRSF006603">
    <property type="entry name" value="DinF"/>
    <property type="match status" value="1"/>
</dbReference>
<dbReference type="PANTHER" id="PTHR43823:SF3">
    <property type="entry name" value="MULTIDRUG EXPORT PROTEIN MEPA"/>
    <property type="match status" value="1"/>
</dbReference>
<dbReference type="PANTHER" id="PTHR43823">
    <property type="entry name" value="SPORULATION PROTEIN YKVU"/>
    <property type="match status" value="1"/>
</dbReference>
<evidence type="ECO:0000256" key="4">
    <source>
        <dbReference type="ARBA" id="ARBA00022448"/>
    </source>
</evidence>
<keyword evidence="6 10" id="KW-0812">Transmembrane</keyword>
<evidence type="ECO:0000256" key="5">
    <source>
        <dbReference type="ARBA" id="ARBA00022475"/>
    </source>
</evidence>
<evidence type="ECO:0000313" key="12">
    <source>
        <dbReference type="Proteomes" id="UP000095492"/>
    </source>
</evidence>
<protein>
    <recommendedName>
        <fullName evidence="3">Multidrug export protein MepA</fullName>
    </recommendedName>
</protein>
<evidence type="ECO:0000256" key="8">
    <source>
        <dbReference type="ARBA" id="ARBA00023136"/>
    </source>
</evidence>
<evidence type="ECO:0000256" key="3">
    <source>
        <dbReference type="ARBA" id="ARBA00022106"/>
    </source>
</evidence>
<feature type="transmembrane region" description="Helical" evidence="10">
    <location>
        <begin position="21"/>
        <end position="42"/>
    </location>
</feature>
<dbReference type="AlphaFoldDB" id="A0A173TF88"/>
<organism evidence="11 12">
    <name type="scientific">Eubacterium ramulus</name>
    <dbReference type="NCBI Taxonomy" id="39490"/>
    <lineage>
        <taxon>Bacteria</taxon>
        <taxon>Bacillati</taxon>
        <taxon>Bacillota</taxon>
        <taxon>Clostridia</taxon>
        <taxon>Eubacteriales</taxon>
        <taxon>Eubacteriaceae</taxon>
        <taxon>Eubacterium</taxon>
    </lineage>
</organism>
<feature type="transmembrane region" description="Helical" evidence="10">
    <location>
        <begin position="241"/>
        <end position="262"/>
    </location>
</feature>
<feature type="transmembrane region" description="Helical" evidence="10">
    <location>
        <begin position="380"/>
        <end position="402"/>
    </location>
</feature>
<evidence type="ECO:0000256" key="9">
    <source>
        <dbReference type="ARBA" id="ARBA00023251"/>
    </source>
</evidence>
<dbReference type="GeneID" id="97389708"/>
<keyword evidence="4" id="KW-0813">Transport</keyword>
<proteinExistence type="inferred from homology"/>
<keyword evidence="5" id="KW-1003">Cell membrane</keyword>
<feature type="transmembrane region" description="Helical" evidence="10">
    <location>
        <begin position="162"/>
        <end position="185"/>
    </location>
</feature>